<evidence type="ECO:0000313" key="12">
    <source>
        <dbReference type="Proteomes" id="UP000009282"/>
    </source>
</evidence>
<keyword evidence="7" id="KW-0472">Membrane</keyword>
<gene>
    <name evidence="11" type="ordered locus">GNIT_3359</name>
</gene>
<evidence type="ECO:0000256" key="5">
    <source>
        <dbReference type="ARBA" id="ARBA00022781"/>
    </source>
</evidence>
<keyword evidence="6" id="KW-0406">Ion transport</keyword>
<dbReference type="GO" id="GO:0046933">
    <property type="term" value="F:proton-transporting ATP synthase activity, rotational mechanism"/>
    <property type="evidence" value="ECO:0007669"/>
    <property type="project" value="InterPro"/>
</dbReference>
<dbReference type="PRINTS" id="PR00126">
    <property type="entry name" value="ATPASEGAMMA"/>
</dbReference>
<name>G4QN34_GLANF</name>
<comment type="function">
    <text evidence="1">Produces ATP from ADP in the presence of a proton gradient across the membrane. The gamma chain is believed to be important in regulating ATPase activity and the flow of protons through the CF(0) complex.</text>
</comment>
<keyword evidence="5" id="KW-0375">Hydrogen ion transport</keyword>
<dbReference type="eggNOG" id="COG0224">
    <property type="taxonomic scope" value="Bacteria"/>
</dbReference>
<comment type="similarity">
    <text evidence="3">Belongs to the ATPase gamma chain family.</text>
</comment>
<dbReference type="Pfam" id="PF00231">
    <property type="entry name" value="ATP-synt"/>
    <property type="match status" value="1"/>
</dbReference>
<evidence type="ECO:0000256" key="3">
    <source>
        <dbReference type="ARBA" id="ARBA00007681"/>
    </source>
</evidence>
<protein>
    <submittedName>
        <fullName evidence="11">H+-transporting two-sector ATPase, gamma subunit</fullName>
    </submittedName>
</protein>
<evidence type="ECO:0000256" key="6">
    <source>
        <dbReference type="ARBA" id="ARBA00023065"/>
    </source>
</evidence>
<dbReference type="NCBIfam" id="TIGR03323">
    <property type="entry name" value="alt_F1F0_F1_gam"/>
    <property type="match status" value="1"/>
</dbReference>
<keyword evidence="8" id="KW-0139">CF(1)</keyword>
<comment type="subcellular location">
    <subcellularLocation>
        <location evidence="2">Membrane</location>
        <topology evidence="2">Peripheral membrane protein</topology>
    </subcellularLocation>
</comment>
<dbReference type="SUPFAM" id="SSF52943">
    <property type="entry name" value="ATP synthase (F1-ATPase), gamma subunit"/>
    <property type="match status" value="1"/>
</dbReference>
<dbReference type="PANTHER" id="PTHR11693:SF22">
    <property type="entry name" value="ATP SYNTHASE SUBUNIT GAMMA, MITOCHONDRIAL"/>
    <property type="match status" value="1"/>
</dbReference>
<dbReference type="KEGG" id="gni:GNIT_3359"/>
<sequence length="300" mass="32999">MSNTAANIQRKINSASDLKGVVRTMKAVAASSISQYENSVSALADYYRTVELGLSASLRGSRSNMPLLAPAFHQPAADSQVIGAIVFGSDQGLVGQFNEDLADFAINILRKLGEKPRVWAIGERVQARIADSGVAIEKGFSVPTSVNAIADLVRQIQIESDTQGTSAINAVVYVFHNRPVSASLYQPVSQRLLPLDHQWYHHLIQVQWPTKMPPEFLCSSSTTIAALIREYVFISLYRACAESLASENASRLAAMQRAEKNIDELLENLTRDFDRVRQSSIDEELSDVLAGYELLNTNQK</sequence>
<dbReference type="InterPro" id="IPR000131">
    <property type="entry name" value="ATP_synth_F1_gsu"/>
</dbReference>
<evidence type="ECO:0000256" key="2">
    <source>
        <dbReference type="ARBA" id="ARBA00004170"/>
    </source>
</evidence>
<evidence type="ECO:0000313" key="11">
    <source>
        <dbReference type="EMBL" id="AEP31453.1"/>
    </source>
</evidence>
<evidence type="ECO:0000256" key="4">
    <source>
        <dbReference type="ARBA" id="ARBA00022448"/>
    </source>
</evidence>
<dbReference type="Gene3D" id="1.10.287.80">
    <property type="entry name" value="ATP synthase, gamma subunit, helix hairpin domain"/>
    <property type="match status" value="1"/>
</dbReference>
<dbReference type="EMBL" id="CP003060">
    <property type="protein sequence ID" value="AEP31453.1"/>
    <property type="molecule type" value="Genomic_DNA"/>
</dbReference>
<reference evidence="11 12" key="1">
    <citation type="journal article" date="2011" name="J. Bacteriol.">
        <title>Complete genome sequence of seawater bacterium Glaciecola nitratireducens FR1064T.</title>
        <authorList>
            <person name="Bian F."/>
            <person name="Qin Q.L."/>
            <person name="Xie B.B."/>
            <person name="Shu Y.L."/>
            <person name="Zhang X.Y."/>
            <person name="Yu Y."/>
            <person name="Chen B."/>
            <person name="Chen X.L."/>
            <person name="Zhou B.C."/>
            <person name="Zhang Y.Z."/>
        </authorList>
    </citation>
    <scope>NUCLEOTIDE SEQUENCE [LARGE SCALE GENOMIC DNA]</scope>
    <source>
        <strain evidence="12">JCM 12485 / KCTC 12276 / FR1064</strain>
    </source>
</reference>
<dbReference type="CDD" id="cd12151">
    <property type="entry name" value="F1-ATPase_gamma"/>
    <property type="match status" value="1"/>
</dbReference>
<evidence type="ECO:0000256" key="9">
    <source>
        <dbReference type="ARBA" id="ARBA00023310"/>
    </source>
</evidence>
<evidence type="ECO:0000256" key="8">
    <source>
        <dbReference type="ARBA" id="ARBA00023196"/>
    </source>
</evidence>
<dbReference type="AlphaFoldDB" id="G4QN34"/>
<keyword evidence="12" id="KW-1185">Reference proteome</keyword>
<evidence type="ECO:0000256" key="1">
    <source>
        <dbReference type="ARBA" id="ARBA00003456"/>
    </source>
</evidence>
<dbReference type="PANTHER" id="PTHR11693">
    <property type="entry name" value="ATP SYNTHASE GAMMA CHAIN"/>
    <property type="match status" value="1"/>
</dbReference>
<dbReference type="Proteomes" id="UP000009282">
    <property type="component" value="Chromosome"/>
</dbReference>
<dbReference type="STRING" id="1085623.GNIT_3359"/>
<dbReference type="RefSeq" id="WP_014110324.1">
    <property type="nucleotide sequence ID" value="NC_016041.1"/>
</dbReference>
<accession>G4QN34</accession>
<dbReference type="InterPro" id="IPR035968">
    <property type="entry name" value="ATP_synth_F1_ATPase_gsu"/>
</dbReference>
<organism evidence="11 12">
    <name type="scientific">Glaciecola nitratireducens (strain JCM 12485 / KCTC 12276 / FR1064)</name>
    <dbReference type="NCBI Taxonomy" id="1085623"/>
    <lineage>
        <taxon>Bacteria</taxon>
        <taxon>Pseudomonadati</taxon>
        <taxon>Pseudomonadota</taxon>
        <taxon>Gammaproteobacteria</taxon>
        <taxon>Alteromonadales</taxon>
        <taxon>Alteromonadaceae</taxon>
        <taxon>Brumicola</taxon>
    </lineage>
</organism>
<dbReference type="OrthoDB" id="9812769at2"/>
<dbReference type="InterPro" id="IPR017709">
    <property type="entry name" value="Alt_ATP_synth_F1_gsu"/>
</dbReference>
<keyword evidence="10" id="KW-0175">Coiled coil</keyword>
<evidence type="ECO:0000256" key="7">
    <source>
        <dbReference type="ARBA" id="ARBA00023136"/>
    </source>
</evidence>
<keyword evidence="4" id="KW-0813">Transport</keyword>
<keyword evidence="9" id="KW-0066">ATP synthesis</keyword>
<evidence type="ECO:0000256" key="10">
    <source>
        <dbReference type="SAM" id="Coils"/>
    </source>
</evidence>
<dbReference type="HOGENOM" id="CLU_050669_1_0_6"/>
<feature type="coiled-coil region" evidence="10">
    <location>
        <begin position="248"/>
        <end position="275"/>
    </location>
</feature>
<proteinExistence type="inferred from homology"/>
<dbReference type="GO" id="GO:0045259">
    <property type="term" value="C:proton-transporting ATP synthase complex"/>
    <property type="evidence" value="ECO:0007669"/>
    <property type="project" value="UniProtKB-KW"/>
</dbReference>
<dbReference type="Gene3D" id="3.40.1380.10">
    <property type="match status" value="1"/>
</dbReference>